<keyword evidence="10" id="KW-1185">Reference proteome</keyword>
<reference evidence="9" key="3">
    <citation type="submission" date="2020-12" db="UniProtKB">
        <authorList>
            <consortium name="EnsemblPlants"/>
        </authorList>
    </citation>
    <scope>IDENTIFICATION</scope>
</reference>
<evidence type="ECO:0000256" key="4">
    <source>
        <dbReference type="ARBA" id="ARBA00022692"/>
    </source>
</evidence>
<dbReference type="SUPFAM" id="SSF69593">
    <property type="entry name" value="Glycerol-3-phosphate (1)-acyltransferase"/>
    <property type="match status" value="1"/>
</dbReference>
<dbReference type="GO" id="GO:0010143">
    <property type="term" value="P:cutin biosynthetic process"/>
    <property type="evidence" value="ECO:0000318"/>
    <property type="project" value="GO_Central"/>
</dbReference>
<dbReference type="EnsemblPlants" id="Pp3c6_29290V3.2">
    <property type="protein sequence ID" value="Pp3c6_29290V3.2"/>
    <property type="gene ID" value="Pp3c6_29290"/>
</dbReference>
<organism evidence="9 10">
    <name type="scientific">Physcomitrium patens</name>
    <name type="common">Spreading-leaved earth moss</name>
    <name type="synonym">Physcomitrella patens</name>
    <dbReference type="NCBI Taxonomy" id="3218"/>
    <lineage>
        <taxon>Eukaryota</taxon>
        <taxon>Viridiplantae</taxon>
        <taxon>Streptophyta</taxon>
        <taxon>Embryophyta</taxon>
        <taxon>Bryophyta</taxon>
        <taxon>Bryophytina</taxon>
        <taxon>Bryopsida</taxon>
        <taxon>Funariidae</taxon>
        <taxon>Funariales</taxon>
        <taxon>Funariaceae</taxon>
        <taxon>Physcomitrium</taxon>
    </lineage>
</organism>
<evidence type="ECO:0000256" key="7">
    <source>
        <dbReference type="SAM" id="Phobius"/>
    </source>
</evidence>
<evidence type="ECO:0000256" key="3">
    <source>
        <dbReference type="ARBA" id="ARBA00022679"/>
    </source>
</evidence>
<dbReference type="OMA" id="PFMSMCK"/>
<dbReference type="CDD" id="cd06551">
    <property type="entry name" value="LPLAT"/>
    <property type="match status" value="1"/>
</dbReference>
<comment type="similarity">
    <text evidence="2">Belongs to the GPAT/DAPAT family.</text>
</comment>
<dbReference type="GO" id="GO:0016020">
    <property type="term" value="C:membrane"/>
    <property type="evidence" value="ECO:0000318"/>
    <property type="project" value="GO_Central"/>
</dbReference>
<dbReference type="Pfam" id="PF23270">
    <property type="entry name" value="HAD_RAM2_N"/>
    <property type="match status" value="1"/>
</dbReference>
<dbReference type="SMART" id="SM00563">
    <property type="entry name" value="PlsC"/>
    <property type="match status" value="1"/>
</dbReference>
<dbReference type="InterPro" id="IPR002123">
    <property type="entry name" value="Plipid/glycerol_acylTrfase"/>
</dbReference>
<dbReference type="InterPro" id="IPR056462">
    <property type="entry name" value="HAD_RAM2/GPAT1-8"/>
</dbReference>
<feature type="domain" description="Phospholipid/glycerol acyltransferase" evidence="8">
    <location>
        <begin position="341"/>
        <end position="442"/>
    </location>
</feature>
<feature type="transmembrane region" description="Helical" evidence="7">
    <location>
        <begin position="101"/>
        <end position="124"/>
    </location>
</feature>
<evidence type="ECO:0000256" key="2">
    <source>
        <dbReference type="ARBA" id="ARBA00007937"/>
    </source>
</evidence>
<dbReference type="Proteomes" id="UP000006727">
    <property type="component" value="Chromosome 6"/>
</dbReference>
<dbReference type="FunCoup" id="A0A7I4E9L9">
    <property type="interactions" value="132"/>
</dbReference>
<proteinExistence type="inferred from homology"/>
<dbReference type="AlphaFoldDB" id="A0A7I4E9L9"/>
<evidence type="ECO:0000256" key="5">
    <source>
        <dbReference type="ARBA" id="ARBA00022989"/>
    </source>
</evidence>
<dbReference type="PANTHER" id="PTHR15486">
    <property type="entry name" value="ANCIENT UBIQUITOUS PROTEIN"/>
    <property type="match status" value="1"/>
</dbReference>
<sequence>MSLIYDSETYLPYRELETTQLDSLVNTDLKFQPVEGLMKRDPFDTIDKCSDKGRSKQTVVSDLDGTLLRSRSSFPYFMLVAFEAGGVARAFVLLLCSPLCWLLYHCVSESIGIRLLIFVTFAGLKIGGIEAIARGTLPKFYAEDVHPDTWRIFSSFGERYILTATPRIMAETFAKTYLGVDGVLGTELHFTSGGIATGLLMNPGVLTGRNKEIVLRQEFQGLNLPDVGLGDRPSDHNFMSICKEGYIVPPSNTILAASKESLMNLLVFHDGRLIQRPTAGIALIILLWYPIGAVLAVLRILAGILLPFHLLKLVYKFLGVGVVVRGTPPPEPKDGPGRGGYLYVCSHRTLLDPVMVGVALKRRVTAVTYSISRLSEVLSPIKTVALKRNREKDAAKIRSLLREGDLAICPEGTTCREPYLLRFSALFAELSNQLVPVAMNTRMSMFHGTTAQGWKCLDPFYFFMNPNPIYEVTFLNELPVELTCAGGKSSYEVANHIQQLLSQTLGFECTNYTRKDKYGVLCGNDGSIPLKSQDSFGS</sequence>
<evidence type="ECO:0000313" key="9">
    <source>
        <dbReference type="EnsemblPlants" id="Pp3c6_29290V3.2"/>
    </source>
</evidence>
<name>A0A7I4E9L9_PHYPA</name>
<keyword evidence="4 7" id="KW-0812">Transmembrane</keyword>
<feature type="transmembrane region" description="Helical" evidence="7">
    <location>
        <begin position="76"/>
        <end position="95"/>
    </location>
</feature>
<reference evidence="9 10" key="2">
    <citation type="journal article" date="2018" name="Plant J.">
        <title>The Physcomitrella patens chromosome-scale assembly reveals moss genome structure and evolution.</title>
        <authorList>
            <person name="Lang D."/>
            <person name="Ullrich K.K."/>
            <person name="Murat F."/>
            <person name="Fuchs J."/>
            <person name="Jenkins J."/>
            <person name="Haas F.B."/>
            <person name="Piednoel M."/>
            <person name="Gundlach H."/>
            <person name="Van Bel M."/>
            <person name="Meyberg R."/>
            <person name="Vives C."/>
            <person name="Morata J."/>
            <person name="Symeonidi A."/>
            <person name="Hiss M."/>
            <person name="Muchero W."/>
            <person name="Kamisugi Y."/>
            <person name="Saleh O."/>
            <person name="Blanc G."/>
            <person name="Decker E.L."/>
            <person name="van Gessel N."/>
            <person name="Grimwood J."/>
            <person name="Hayes R.D."/>
            <person name="Graham S.W."/>
            <person name="Gunter L.E."/>
            <person name="McDaniel S.F."/>
            <person name="Hoernstein S.N.W."/>
            <person name="Larsson A."/>
            <person name="Li F.W."/>
            <person name="Perroud P.F."/>
            <person name="Phillips J."/>
            <person name="Ranjan P."/>
            <person name="Rokshar D.S."/>
            <person name="Rothfels C.J."/>
            <person name="Schneider L."/>
            <person name="Shu S."/>
            <person name="Stevenson D.W."/>
            <person name="Thummler F."/>
            <person name="Tillich M."/>
            <person name="Villarreal Aguilar J.C."/>
            <person name="Widiez T."/>
            <person name="Wong G.K."/>
            <person name="Wymore A."/>
            <person name="Zhang Y."/>
            <person name="Zimmer A.D."/>
            <person name="Quatrano R.S."/>
            <person name="Mayer K.F.X."/>
            <person name="Goodstein D."/>
            <person name="Casacuberta J.M."/>
            <person name="Vandepoele K."/>
            <person name="Reski R."/>
            <person name="Cuming A.C."/>
            <person name="Tuskan G.A."/>
            <person name="Maumus F."/>
            <person name="Salse J."/>
            <person name="Schmutz J."/>
            <person name="Rensing S.A."/>
        </authorList>
    </citation>
    <scope>NUCLEOTIDE SEQUENCE [LARGE SCALE GENOMIC DNA]</scope>
    <source>
        <strain evidence="9 10">cv. Gransden 2004</strain>
    </source>
</reference>
<accession>A0A7I4E9L9</accession>
<dbReference type="SUPFAM" id="SSF56784">
    <property type="entry name" value="HAD-like"/>
    <property type="match status" value="1"/>
</dbReference>
<protein>
    <recommendedName>
        <fullName evidence="8">Phospholipid/glycerol acyltransferase domain-containing protein</fullName>
    </recommendedName>
</protein>
<comment type="subcellular location">
    <subcellularLocation>
        <location evidence="1">Membrane</location>
        <topology evidence="1">Multi-pass membrane protein</topology>
    </subcellularLocation>
</comment>
<dbReference type="Gene3D" id="3.40.50.1000">
    <property type="entry name" value="HAD superfamily/HAD-like"/>
    <property type="match status" value="1"/>
</dbReference>
<keyword evidence="3" id="KW-0808">Transferase</keyword>
<dbReference type="InParanoid" id="A0A7I4E9L9"/>
<evidence type="ECO:0000256" key="6">
    <source>
        <dbReference type="ARBA" id="ARBA00023136"/>
    </source>
</evidence>
<dbReference type="GO" id="GO:0016791">
    <property type="term" value="F:phosphatase activity"/>
    <property type="evidence" value="ECO:0000318"/>
    <property type="project" value="GO_Central"/>
</dbReference>
<dbReference type="InterPro" id="IPR023214">
    <property type="entry name" value="HAD_sf"/>
</dbReference>
<dbReference type="Gramene" id="Pp3c6_29290V3.2">
    <property type="protein sequence ID" value="Pp3c6_29290V3.2"/>
    <property type="gene ID" value="Pp3c6_29290"/>
</dbReference>
<dbReference type="InterPro" id="IPR036412">
    <property type="entry name" value="HAD-like_sf"/>
</dbReference>
<evidence type="ECO:0000256" key="1">
    <source>
        <dbReference type="ARBA" id="ARBA00004141"/>
    </source>
</evidence>
<dbReference type="EMBL" id="ABEU02000006">
    <property type="status" value="NOT_ANNOTATED_CDS"/>
    <property type="molecule type" value="Genomic_DNA"/>
</dbReference>
<evidence type="ECO:0000313" key="10">
    <source>
        <dbReference type="Proteomes" id="UP000006727"/>
    </source>
</evidence>
<reference evidence="9 10" key="1">
    <citation type="journal article" date="2008" name="Science">
        <title>The Physcomitrella genome reveals evolutionary insights into the conquest of land by plants.</title>
        <authorList>
            <person name="Rensing S."/>
            <person name="Lang D."/>
            <person name="Zimmer A."/>
            <person name="Terry A."/>
            <person name="Salamov A."/>
            <person name="Shapiro H."/>
            <person name="Nishiyama T."/>
            <person name="Perroud P.-F."/>
            <person name="Lindquist E."/>
            <person name="Kamisugi Y."/>
            <person name="Tanahashi T."/>
            <person name="Sakakibara K."/>
            <person name="Fujita T."/>
            <person name="Oishi K."/>
            <person name="Shin-I T."/>
            <person name="Kuroki Y."/>
            <person name="Toyoda A."/>
            <person name="Suzuki Y."/>
            <person name="Hashimoto A."/>
            <person name="Yamaguchi K."/>
            <person name="Sugano A."/>
            <person name="Kohara Y."/>
            <person name="Fujiyama A."/>
            <person name="Anterola A."/>
            <person name="Aoki S."/>
            <person name="Ashton N."/>
            <person name="Barbazuk W.B."/>
            <person name="Barker E."/>
            <person name="Bennetzen J."/>
            <person name="Bezanilla M."/>
            <person name="Blankenship R."/>
            <person name="Cho S.H."/>
            <person name="Dutcher S."/>
            <person name="Estelle M."/>
            <person name="Fawcett J.A."/>
            <person name="Gundlach H."/>
            <person name="Hanada K."/>
            <person name="Heyl A."/>
            <person name="Hicks K.A."/>
            <person name="Hugh J."/>
            <person name="Lohr M."/>
            <person name="Mayer K."/>
            <person name="Melkozernov A."/>
            <person name="Murata T."/>
            <person name="Nelson D."/>
            <person name="Pils B."/>
            <person name="Prigge M."/>
            <person name="Reiss B."/>
            <person name="Renner T."/>
            <person name="Rombauts S."/>
            <person name="Rushton P."/>
            <person name="Sanderfoot A."/>
            <person name="Schween G."/>
            <person name="Shiu S.-H."/>
            <person name="Stueber K."/>
            <person name="Theodoulou F.L."/>
            <person name="Tu H."/>
            <person name="Van de Peer Y."/>
            <person name="Verrier P.J."/>
            <person name="Waters E."/>
            <person name="Wood A."/>
            <person name="Yang L."/>
            <person name="Cove D."/>
            <person name="Cuming A."/>
            <person name="Hasebe M."/>
            <person name="Lucas S."/>
            <person name="Mishler D.B."/>
            <person name="Reski R."/>
            <person name="Grigoriev I."/>
            <person name="Quatrano R.S."/>
            <person name="Boore J.L."/>
        </authorList>
    </citation>
    <scope>NUCLEOTIDE SEQUENCE [LARGE SCALE GENOMIC DNA]</scope>
    <source>
        <strain evidence="9 10">cv. Gransden 2004</strain>
    </source>
</reference>
<dbReference type="GO" id="GO:0090447">
    <property type="term" value="F:glycerol-3-phosphate 2-O-acyltransferase activity"/>
    <property type="evidence" value="ECO:0000318"/>
    <property type="project" value="GO_Central"/>
</dbReference>
<dbReference type="Pfam" id="PF01553">
    <property type="entry name" value="Acyltransferase"/>
    <property type="match status" value="1"/>
</dbReference>
<feature type="transmembrane region" description="Helical" evidence="7">
    <location>
        <begin position="281"/>
        <end position="306"/>
    </location>
</feature>
<evidence type="ECO:0000259" key="8">
    <source>
        <dbReference type="SMART" id="SM00563"/>
    </source>
</evidence>
<keyword evidence="5 7" id="KW-1133">Transmembrane helix</keyword>
<dbReference type="PANTHER" id="PTHR15486:SF96">
    <property type="entry name" value="LIPID DROPLET-REGULATING VLDL ASSEMBLY FACTOR AUP1"/>
    <property type="match status" value="1"/>
</dbReference>
<keyword evidence="6 7" id="KW-0472">Membrane</keyword>